<dbReference type="EMBL" id="VDUZ01000015">
    <property type="protein sequence ID" value="TXL75136.1"/>
    <property type="molecule type" value="Genomic_DNA"/>
</dbReference>
<evidence type="ECO:0000313" key="3">
    <source>
        <dbReference type="Proteomes" id="UP000321638"/>
    </source>
</evidence>
<accession>A0A5C8PMY3</accession>
<reference evidence="2 3" key="1">
    <citation type="submission" date="2019-06" db="EMBL/GenBank/DDBJ databases">
        <title>New taxonomy in bacterial strain CC-CFT640, isolated from vineyard.</title>
        <authorList>
            <person name="Lin S.-Y."/>
            <person name="Tsai C.-F."/>
            <person name="Young C.-C."/>
        </authorList>
    </citation>
    <scope>NUCLEOTIDE SEQUENCE [LARGE SCALE GENOMIC DNA]</scope>
    <source>
        <strain evidence="2 3">CC-CFT640</strain>
    </source>
</reference>
<dbReference type="AlphaFoldDB" id="A0A5C8PMY3"/>
<proteinExistence type="predicted"/>
<sequence>MSDAKEFPLLDSLTHLPDERLRAVIERARKLLADRESGRQERALAEVRRIIKENGLMLTARRKPGKPGRPPKSQAA</sequence>
<dbReference type="RefSeq" id="WP_147847707.1">
    <property type="nucleotide sequence ID" value="NZ_VDUZ01000015.1"/>
</dbReference>
<keyword evidence="3" id="KW-1185">Reference proteome</keyword>
<evidence type="ECO:0000313" key="2">
    <source>
        <dbReference type="EMBL" id="TXL75136.1"/>
    </source>
</evidence>
<evidence type="ECO:0000256" key="1">
    <source>
        <dbReference type="SAM" id="MobiDB-lite"/>
    </source>
</evidence>
<comment type="caution">
    <text evidence="2">The sequence shown here is derived from an EMBL/GenBank/DDBJ whole genome shotgun (WGS) entry which is preliminary data.</text>
</comment>
<protein>
    <submittedName>
        <fullName evidence="2">Uncharacterized protein</fullName>
    </submittedName>
</protein>
<name>A0A5C8PMY3_9HYPH</name>
<dbReference type="Proteomes" id="UP000321638">
    <property type="component" value="Unassembled WGS sequence"/>
</dbReference>
<feature type="region of interest" description="Disordered" evidence="1">
    <location>
        <begin position="56"/>
        <end position="76"/>
    </location>
</feature>
<gene>
    <name evidence="2" type="ORF">FHP25_14725</name>
</gene>
<organism evidence="2 3">
    <name type="scientific">Vineibacter terrae</name>
    <dbReference type="NCBI Taxonomy" id="2586908"/>
    <lineage>
        <taxon>Bacteria</taxon>
        <taxon>Pseudomonadati</taxon>
        <taxon>Pseudomonadota</taxon>
        <taxon>Alphaproteobacteria</taxon>
        <taxon>Hyphomicrobiales</taxon>
        <taxon>Vineibacter</taxon>
    </lineage>
</organism>